<dbReference type="InterPro" id="IPR006694">
    <property type="entry name" value="Fatty_acid_hydroxylase"/>
</dbReference>
<evidence type="ECO:0000256" key="1">
    <source>
        <dbReference type="ARBA" id="ARBA00004370"/>
    </source>
</evidence>
<gene>
    <name evidence="7" type="ORF">GCM10007854_16010</name>
</gene>
<accession>A0ABQ5V225</accession>
<feature type="transmembrane region" description="Helical" evidence="5">
    <location>
        <begin position="65"/>
        <end position="83"/>
    </location>
</feature>
<name>A0ABQ5V225_9PROT</name>
<dbReference type="RefSeq" id="WP_284371396.1">
    <property type="nucleotide sequence ID" value="NZ_BSNJ01000003.1"/>
</dbReference>
<evidence type="ECO:0000313" key="7">
    <source>
        <dbReference type="EMBL" id="GLQ20646.1"/>
    </source>
</evidence>
<organism evidence="7 8">
    <name type="scientific">Algimonas porphyrae</name>
    <dbReference type="NCBI Taxonomy" id="1128113"/>
    <lineage>
        <taxon>Bacteria</taxon>
        <taxon>Pseudomonadati</taxon>
        <taxon>Pseudomonadota</taxon>
        <taxon>Alphaproteobacteria</taxon>
        <taxon>Maricaulales</taxon>
        <taxon>Robiginitomaculaceae</taxon>
        <taxon>Algimonas</taxon>
    </lineage>
</organism>
<evidence type="ECO:0000256" key="5">
    <source>
        <dbReference type="SAM" id="Phobius"/>
    </source>
</evidence>
<keyword evidence="2 5" id="KW-0812">Transmembrane</keyword>
<feature type="transmembrane region" description="Helical" evidence="5">
    <location>
        <begin position="165"/>
        <end position="187"/>
    </location>
</feature>
<keyword evidence="3 5" id="KW-1133">Transmembrane helix</keyword>
<evidence type="ECO:0000256" key="4">
    <source>
        <dbReference type="ARBA" id="ARBA00023136"/>
    </source>
</evidence>
<keyword evidence="4 5" id="KW-0472">Membrane</keyword>
<protein>
    <recommendedName>
        <fullName evidence="6">Fatty acid hydroxylase domain-containing protein</fullName>
    </recommendedName>
</protein>
<evidence type="ECO:0000256" key="3">
    <source>
        <dbReference type="ARBA" id="ARBA00022989"/>
    </source>
</evidence>
<reference evidence="7" key="2">
    <citation type="submission" date="2023-01" db="EMBL/GenBank/DDBJ databases">
        <title>Draft genome sequence of Algimonas porphyrae strain NBRC 108216.</title>
        <authorList>
            <person name="Sun Q."/>
            <person name="Mori K."/>
        </authorList>
    </citation>
    <scope>NUCLEOTIDE SEQUENCE</scope>
    <source>
        <strain evidence="7">NBRC 108216</strain>
    </source>
</reference>
<feature type="transmembrane region" description="Helical" evidence="5">
    <location>
        <begin position="107"/>
        <end position="124"/>
    </location>
</feature>
<evidence type="ECO:0000313" key="8">
    <source>
        <dbReference type="Proteomes" id="UP001161390"/>
    </source>
</evidence>
<dbReference type="Pfam" id="PF04116">
    <property type="entry name" value="FA_hydroxylase"/>
    <property type="match status" value="1"/>
</dbReference>
<comment type="subcellular location">
    <subcellularLocation>
        <location evidence="1">Membrane</location>
    </subcellularLocation>
</comment>
<evidence type="ECO:0000256" key="2">
    <source>
        <dbReference type="ARBA" id="ARBA00022692"/>
    </source>
</evidence>
<reference evidence="7" key="1">
    <citation type="journal article" date="2014" name="Int. J. Syst. Evol. Microbiol.">
        <title>Complete genome of a new Firmicutes species belonging to the dominant human colonic microbiota ('Ruminococcus bicirculans') reveals two chromosomes and a selective capacity to utilize plant glucans.</title>
        <authorList>
            <consortium name="NISC Comparative Sequencing Program"/>
            <person name="Wegmann U."/>
            <person name="Louis P."/>
            <person name="Goesmann A."/>
            <person name="Henrissat B."/>
            <person name="Duncan S.H."/>
            <person name="Flint H.J."/>
        </authorList>
    </citation>
    <scope>NUCLEOTIDE SEQUENCE</scope>
    <source>
        <strain evidence="7">NBRC 108216</strain>
    </source>
</reference>
<keyword evidence="8" id="KW-1185">Reference proteome</keyword>
<sequence length="310" mass="35920">MDLLETVFVMFVLIAREWSMFEAMLVFPLLLLAYRLWSLVRAGERVTLAAFAPNSGLIWSTTNNVALALTNSFIWMAMLVWFYEGIDGFWTETVGIDRFAVIDGWPFWLQLVFALIILDFKNYWSHRLLHRPWAWEFHSLHHSDRDMNHTTAARIHILESLQMSLVSLVVLGWLDMPLIIVGVAGLLRTWYSFYIHSGLPFDHGRLRKVFASPNYHRWHHADDPAVYGKNLCDMFPLWDILFRTYHDPGWCDRPTGVSDAPDDAVRGQLHPFIRYGQWISGWAVRRFGRRDQDVKAPPAANADQSASSVL</sequence>
<dbReference type="InterPro" id="IPR050307">
    <property type="entry name" value="Sterol_Desaturase_Related"/>
</dbReference>
<evidence type="ECO:0000259" key="6">
    <source>
        <dbReference type="Pfam" id="PF04116"/>
    </source>
</evidence>
<comment type="caution">
    <text evidence="7">The sequence shown here is derived from an EMBL/GenBank/DDBJ whole genome shotgun (WGS) entry which is preliminary data.</text>
</comment>
<feature type="domain" description="Fatty acid hydroxylase" evidence="6">
    <location>
        <begin position="112"/>
        <end position="244"/>
    </location>
</feature>
<dbReference type="EMBL" id="BSNJ01000003">
    <property type="protein sequence ID" value="GLQ20646.1"/>
    <property type="molecule type" value="Genomic_DNA"/>
</dbReference>
<feature type="transmembrane region" description="Helical" evidence="5">
    <location>
        <begin position="20"/>
        <end position="37"/>
    </location>
</feature>
<proteinExistence type="predicted"/>
<dbReference type="Proteomes" id="UP001161390">
    <property type="component" value="Unassembled WGS sequence"/>
</dbReference>
<dbReference type="PANTHER" id="PTHR11863">
    <property type="entry name" value="STEROL DESATURASE"/>
    <property type="match status" value="1"/>
</dbReference>